<comment type="caution">
    <text evidence="2">The sequence shown here is derived from an EMBL/GenBank/DDBJ whole genome shotgun (WGS) entry which is preliminary data.</text>
</comment>
<evidence type="ECO:0000256" key="1">
    <source>
        <dbReference type="SAM" id="Phobius"/>
    </source>
</evidence>
<organism evidence="2 3">
    <name type="scientific">Blastocystis sp. subtype 1 (strain ATCC 50177 / NandII)</name>
    <dbReference type="NCBI Taxonomy" id="478820"/>
    <lineage>
        <taxon>Eukaryota</taxon>
        <taxon>Sar</taxon>
        <taxon>Stramenopiles</taxon>
        <taxon>Bigyra</taxon>
        <taxon>Opalozoa</taxon>
        <taxon>Opalinata</taxon>
        <taxon>Blastocystidae</taxon>
        <taxon>Blastocystis</taxon>
    </lineage>
</organism>
<dbReference type="OrthoDB" id="200884at2759"/>
<feature type="transmembrane region" description="Helical" evidence="1">
    <location>
        <begin position="12"/>
        <end position="36"/>
    </location>
</feature>
<keyword evidence="1" id="KW-1133">Transmembrane helix</keyword>
<accession>A0A196SHC3</accession>
<keyword evidence="1" id="KW-0812">Transmembrane</keyword>
<dbReference type="AlphaFoldDB" id="A0A196SHC3"/>
<keyword evidence="1" id="KW-0472">Membrane</keyword>
<name>A0A196SHC3_BLAHN</name>
<proteinExistence type="predicted"/>
<sequence length="319" mass="36031">MAAGKKEPKSCFYYLVVAIVFMVPIVLLVVGAVSLMSSSERTLMISEYNRRAREWNKHGMEDFTGLSIYAELNGRNSAMKEVRDQSGDYFPVRDSCHLEGDPEAGCIATKALFYATPIIGTEKELSVIVSYKDRIVVNETVITVEQKRVGVRELECNHNTELCRVQCKERYNGNWNEKEEECEYSQYLSDLCYRVNFDDSNNLVLDSPPEWVLDTKSLGCFYSNEWSPVKYSLNSTATPSLTLRYFQDSEVAASYTTRGCSEEHDGNAKCMGLTRKEASRIGIICTVISIAVMIVLLTVMGIVNYVRRLEKDDITAPIV</sequence>
<evidence type="ECO:0000313" key="2">
    <source>
        <dbReference type="EMBL" id="OAO16445.1"/>
    </source>
</evidence>
<dbReference type="EMBL" id="LXWW01000079">
    <property type="protein sequence ID" value="OAO16445.1"/>
    <property type="molecule type" value="Genomic_DNA"/>
</dbReference>
<keyword evidence="3" id="KW-1185">Reference proteome</keyword>
<protein>
    <submittedName>
        <fullName evidence="2">Uncharacterized protein</fullName>
    </submittedName>
</protein>
<feature type="transmembrane region" description="Helical" evidence="1">
    <location>
        <begin position="281"/>
        <end position="303"/>
    </location>
</feature>
<evidence type="ECO:0000313" key="3">
    <source>
        <dbReference type="Proteomes" id="UP000078348"/>
    </source>
</evidence>
<dbReference type="Proteomes" id="UP000078348">
    <property type="component" value="Unassembled WGS sequence"/>
</dbReference>
<reference evidence="2 3" key="1">
    <citation type="submission" date="2016-05" db="EMBL/GenBank/DDBJ databases">
        <title>Nuclear genome of Blastocystis sp. subtype 1 NandII.</title>
        <authorList>
            <person name="Gentekaki E."/>
            <person name="Curtis B."/>
            <person name="Stairs C."/>
            <person name="Eme L."/>
            <person name="Herman E."/>
            <person name="Klimes V."/>
            <person name="Arias M.C."/>
            <person name="Elias M."/>
            <person name="Hilliou F."/>
            <person name="Klute M."/>
            <person name="Malik S.-B."/>
            <person name="Pightling A."/>
            <person name="Rachubinski R."/>
            <person name="Salas D."/>
            <person name="Schlacht A."/>
            <person name="Suga H."/>
            <person name="Archibald J."/>
            <person name="Ball S.G."/>
            <person name="Clark G."/>
            <person name="Dacks J."/>
            <person name="Van Der Giezen M."/>
            <person name="Tsaousis A."/>
            <person name="Roger A."/>
        </authorList>
    </citation>
    <scope>NUCLEOTIDE SEQUENCE [LARGE SCALE GENOMIC DNA]</scope>
    <source>
        <strain evidence="3">ATCC 50177 / NandII</strain>
    </source>
</reference>
<gene>
    <name evidence="2" type="ORF">AV274_1823</name>
</gene>